<accession>A0A1E4TMT1</accession>
<keyword evidence="8" id="KW-1185">Reference proteome</keyword>
<gene>
    <name evidence="7" type="ORF">PACTADRAFT_52180</name>
</gene>
<evidence type="ECO:0000256" key="3">
    <source>
        <dbReference type="ARBA" id="ARBA00022927"/>
    </source>
</evidence>
<dbReference type="Gene3D" id="2.60.40.1170">
    <property type="entry name" value="Mu homology domain, subdomain B"/>
    <property type="match status" value="2"/>
</dbReference>
<dbReference type="InterPro" id="IPR011012">
    <property type="entry name" value="Longin-like_dom_sf"/>
</dbReference>
<keyword evidence="2 5" id="KW-0813">Transport</keyword>
<dbReference type="InterPro" id="IPR036168">
    <property type="entry name" value="AP2_Mu_C_sf"/>
</dbReference>
<dbReference type="GO" id="GO:0042147">
    <property type="term" value="P:retrograde transport, endosome to Golgi"/>
    <property type="evidence" value="ECO:0007669"/>
    <property type="project" value="EnsemblFungi"/>
</dbReference>
<dbReference type="PROSITE" id="PS00991">
    <property type="entry name" value="CLAT_ADAPTOR_M_2"/>
    <property type="match status" value="1"/>
</dbReference>
<dbReference type="CDD" id="cd14835">
    <property type="entry name" value="AP1_Mu_N"/>
    <property type="match status" value="1"/>
</dbReference>
<evidence type="ECO:0000256" key="2">
    <source>
        <dbReference type="ARBA" id="ARBA00022448"/>
    </source>
</evidence>
<dbReference type="GO" id="GO:0043001">
    <property type="term" value="P:Golgi to plasma membrane protein transport"/>
    <property type="evidence" value="ECO:0007669"/>
    <property type="project" value="EnsemblFungi"/>
</dbReference>
<dbReference type="InterPro" id="IPR001392">
    <property type="entry name" value="Clathrin_mu"/>
</dbReference>
<keyword evidence="4" id="KW-0472">Membrane</keyword>
<dbReference type="SUPFAM" id="SSF64356">
    <property type="entry name" value="SNARE-like"/>
    <property type="match status" value="1"/>
</dbReference>
<reference evidence="8" key="1">
    <citation type="submission" date="2016-05" db="EMBL/GenBank/DDBJ databases">
        <title>Comparative genomics of biotechnologically important yeasts.</title>
        <authorList>
            <consortium name="DOE Joint Genome Institute"/>
            <person name="Riley R."/>
            <person name="Haridas S."/>
            <person name="Wolfe K.H."/>
            <person name="Lopes M.R."/>
            <person name="Hittinger C.T."/>
            <person name="Goker M."/>
            <person name="Salamov A."/>
            <person name="Wisecaver J."/>
            <person name="Long T.M."/>
            <person name="Aerts A.L."/>
            <person name="Barry K."/>
            <person name="Choi C."/>
            <person name="Clum A."/>
            <person name="Coughlan A.Y."/>
            <person name="Deshpande S."/>
            <person name="Douglass A.P."/>
            <person name="Hanson S.J."/>
            <person name="Klenk H.-P."/>
            <person name="Labutti K."/>
            <person name="Lapidus A."/>
            <person name="Lindquist E."/>
            <person name="Lipzen A."/>
            <person name="Meier-Kolthoff J.P."/>
            <person name="Ohm R.A."/>
            <person name="Otillar R.P."/>
            <person name="Pangilinan J."/>
            <person name="Peng Y."/>
            <person name="Rokas A."/>
            <person name="Rosa C.A."/>
            <person name="Scheuner C."/>
            <person name="Sibirny A.A."/>
            <person name="Slot J.C."/>
            <person name="Stielow J.B."/>
            <person name="Sun H."/>
            <person name="Kurtzman C.P."/>
            <person name="Blackwell M."/>
            <person name="Grigoriev I.V."/>
            <person name="Jeffries T.W."/>
        </authorList>
    </citation>
    <scope>NUCLEOTIDE SEQUENCE [LARGE SCALE GENOMIC DNA]</scope>
    <source>
        <strain evidence="8">NRRL Y-2460</strain>
    </source>
</reference>
<evidence type="ECO:0000259" key="6">
    <source>
        <dbReference type="PROSITE" id="PS51072"/>
    </source>
</evidence>
<dbReference type="Pfam" id="PF01217">
    <property type="entry name" value="Clat_adaptor_s"/>
    <property type="match status" value="1"/>
</dbReference>
<dbReference type="PROSITE" id="PS51072">
    <property type="entry name" value="MHD"/>
    <property type="match status" value="1"/>
</dbReference>
<evidence type="ECO:0000313" key="7">
    <source>
        <dbReference type="EMBL" id="ODV93060.1"/>
    </source>
</evidence>
<dbReference type="InterPro" id="IPR018240">
    <property type="entry name" value="Clathrin_mu_CS"/>
</dbReference>
<proteinExistence type="inferred from homology"/>
<dbReference type="GO" id="GO:0005768">
    <property type="term" value="C:endosome"/>
    <property type="evidence" value="ECO:0007669"/>
    <property type="project" value="EnsemblFungi"/>
</dbReference>
<dbReference type="InterPro" id="IPR050431">
    <property type="entry name" value="Adaptor_comp_med_subunit"/>
</dbReference>
<dbReference type="SUPFAM" id="SSF49447">
    <property type="entry name" value="Second domain of Mu2 adaptin subunit (ap50) of ap2 adaptor"/>
    <property type="match status" value="1"/>
</dbReference>
<dbReference type="PROSITE" id="PS00990">
    <property type="entry name" value="CLAT_ADAPTOR_M_1"/>
    <property type="match status" value="1"/>
</dbReference>
<dbReference type="PRINTS" id="PR00314">
    <property type="entry name" value="CLATHRINADPT"/>
</dbReference>
<organism evidence="7 8">
    <name type="scientific">Pachysolen tannophilus NRRL Y-2460</name>
    <dbReference type="NCBI Taxonomy" id="669874"/>
    <lineage>
        <taxon>Eukaryota</taxon>
        <taxon>Fungi</taxon>
        <taxon>Dikarya</taxon>
        <taxon>Ascomycota</taxon>
        <taxon>Saccharomycotina</taxon>
        <taxon>Pichiomycetes</taxon>
        <taxon>Pachysolenaceae</taxon>
        <taxon>Pachysolen</taxon>
    </lineage>
</organism>
<dbReference type="STRING" id="669874.A0A1E4TMT1"/>
<sequence>MASSIHFLDIKGKPLLSRDYKGDIPSSALEKFPLLIIEQEQSNNGVPILNDQGINYIYILHNNIYILALTKKNENVFSIMIYLSNLIKVLTNYFKNLEEESIRDNFVVIYELLDETMDFGIAQITDPKILKEYITQESHKLELLTSSNNNEMKQPPNALTNAISWRSEGIFYKKNEAFLDVVESINMTVNHNGQILMSEILGKIKIKSQLSGMPDLRLGLNEKFLNSAKESGNNASGRSGIELEDIKFHQCVRLSKFENEKIITFIPPDGEFDLMSYRILSPPLKPLFVINYKFQNHSNTRLEIFLKVRLNFKQKLTCQNLEIFIPVPDDIDSPKFQTVKGNLKYLPESSCIRWKFKSCNGGKEYAMLCELLLPSTLDAKNLEIFKKKPIKFSFNIPYFTTSGLQVKYLRINEPKLNYQSYPWVRYITQSGDHFEYRV</sequence>
<dbReference type="FunFam" id="3.30.450.60:FF:000002">
    <property type="entry name" value="AP-2 complex subunit mu, putative"/>
    <property type="match status" value="1"/>
</dbReference>
<dbReference type="GO" id="GO:0005829">
    <property type="term" value="C:cytosol"/>
    <property type="evidence" value="ECO:0007669"/>
    <property type="project" value="GOC"/>
</dbReference>
<dbReference type="InterPro" id="IPR028565">
    <property type="entry name" value="MHD"/>
</dbReference>
<dbReference type="Gene3D" id="3.30.450.60">
    <property type="match status" value="1"/>
</dbReference>
<dbReference type="GO" id="GO:0099638">
    <property type="term" value="P:endosome to plasma membrane protein transport"/>
    <property type="evidence" value="ECO:0007669"/>
    <property type="project" value="EnsemblFungi"/>
</dbReference>
<dbReference type="PIRSF" id="PIRSF005992">
    <property type="entry name" value="Clathrin_mu"/>
    <property type="match status" value="1"/>
</dbReference>
<dbReference type="GO" id="GO:0006896">
    <property type="term" value="P:Golgi to vacuole transport"/>
    <property type="evidence" value="ECO:0007669"/>
    <property type="project" value="EnsemblFungi"/>
</dbReference>
<dbReference type="OrthoDB" id="10259133at2759"/>
<dbReference type="AlphaFoldDB" id="A0A1E4TMT1"/>
<dbReference type="InterPro" id="IPR022775">
    <property type="entry name" value="AP_mu_sigma_su"/>
</dbReference>
<name>A0A1E4TMT1_PACTA</name>
<dbReference type="EMBL" id="KV454055">
    <property type="protein sequence ID" value="ODV93060.1"/>
    <property type="molecule type" value="Genomic_DNA"/>
</dbReference>
<dbReference type="PANTHER" id="PTHR10529">
    <property type="entry name" value="AP COMPLEX SUBUNIT MU"/>
    <property type="match status" value="1"/>
</dbReference>
<evidence type="ECO:0000256" key="4">
    <source>
        <dbReference type="ARBA" id="ARBA00023136"/>
    </source>
</evidence>
<keyword evidence="3 5" id="KW-0653">Protein transport</keyword>
<dbReference type="Pfam" id="PF00928">
    <property type="entry name" value="Adap_comp_sub"/>
    <property type="match status" value="1"/>
</dbReference>
<dbReference type="GO" id="GO:0006895">
    <property type="term" value="P:Golgi to endosome transport"/>
    <property type="evidence" value="ECO:0007669"/>
    <property type="project" value="EnsemblFungi"/>
</dbReference>
<evidence type="ECO:0000256" key="5">
    <source>
        <dbReference type="PIRNR" id="PIRNR005992"/>
    </source>
</evidence>
<dbReference type="Proteomes" id="UP000094236">
    <property type="component" value="Unassembled WGS sequence"/>
</dbReference>
<comment type="similarity">
    <text evidence="5">Belongs to the adaptor complexes medium subunit family.</text>
</comment>
<dbReference type="CDD" id="cd09250">
    <property type="entry name" value="AP-1_Mu1_Cterm"/>
    <property type="match status" value="1"/>
</dbReference>
<comment type="subcellular location">
    <subcellularLocation>
        <location evidence="1">Endomembrane system</location>
    </subcellularLocation>
</comment>
<evidence type="ECO:0000313" key="8">
    <source>
        <dbReference type="Proteomes" id="UP000094236"/>
    </source>
</evidence>
<evidence type="ECO:0000256" key="1">
    <source>
        <dbReference type="ARBA" id="ARBA00004308"/>
    </source>
</evidence>
<dbReference type="GO" id="GO:0030121">
    <property type="term" value="C:AP-1 adaptor complex"/>
    <property type="evidence" value="ECO:0007669"/>
    <property type="project" value="EnsemblFungi"/>
</dbReference>
<protein>
    <recommendedName>
        <fullName evidence="6">MHD domain-containing protein</fullName>
    </recommendedName>
</protein>
<feature type="domain" description="MHD" evidence="6">
    <location>
        <begin position="174"/>
        <end position="437"/>
    </location>
</feature>